<evidence type="ECO:0000313" key="4">
    <source>
        <dbReference type="Proteomes" id="UP001298753"/>
    </source>
</evidence>
<protein>
    <submittedName>
        <fullName evidence="3">SsDNA-binding domain-containing protein</fullName>
    </submittedName>
</protein>
<dbReference type="EMBL" id="JAJEPX010000014">
    <property type="protein sequence ID" value="MCC2176709.1"/>
    <property type="molecule type" value="Genomic_DNA"/>
</dbReference>
<dbReference type="InterPro" id="IPR013610">
    <property type="entry name" value="ArdC_N"/>
</dbReference>
<dbReference type="AlphaFoldDB" id="A0AAW4VUV9"/>
<dbReference type="GeneID" id="98660122"/>
<sequence>MENNDGLVQNSNAEPFDKEKWAKQKREERKVVYQMIDDAAVAAVSSGEKFQAFLNIQAQFDRYSASNALLIAHQCPDATQLADFAAWKNTGVHIKKGACAINLLEPGQEYTNQDGTVKTSYKVKKVFDVSQTTALQKHETLVFHDKKLLLNALVDHRPCEIEVSDDLPERVNVLYQPADNKIYVRQGTDAEPLFRGLAQEIAKVHLKQKKLTCCNPAFTAYSVAYVLCRKNQLSCETFRFDRMPAEFGGMDAKSARQELGTIRRVSNVMIGDMNRVLDTHDRKQLQRENSNREER</sequence>
<evidence type="ECO:0000313" key="3">
    <source>
        <dbReference type="EMBL" id="MCC2176709.1"/>
    </source>
</evidence>
<feature type="domain" description="N-terminal" evidence="2">
    <location>
        <begin position="51"/>
        <end position="107"/>
    </location>
</feature>
<dbReference type="Pfam" id="PF08401">
    <property type="entry name" value="ArdcN"/>
    <property type="match status" value="1"/>
</dbReference>
<organism evidence="3 4">
    <name type="scientific">Agathobaculum butyriciproducens</name>
    <dbReference type="NCBI Taxonomy" id="1628085"/>
    <lineage>
        <taxon>Bacteria</taxon>
        <taxon>Bacillati</taxon>
        <taxon>Bacillota</taxon>
        <taxon>Clostridia</taxon>
        <taxon>Eubacteriales</taxon>
        <taxon>Butyricicoccaceae</taxon>
        <taxon>Agathobaculum</taxon>
    </lineage>
</organism>
<evidence type="ECO:0000259" key="2">
    <source>
        <dbReference type="Pfam" id="PF08401"/>
    </source>
</evidence>
<dbReference type="GO" id="GO:0003697">
    <property type="term" value="F:single-stranded DNA binding"/>
    <property type="evidence" value="ECO:0007669"/>
    <property type="project" value="InterPro"/>
</dbReference>
<feature type="region of interest" description="Disordered" evidence="1">
    <location>
        <begin position="1"/>
        <end position="21"/>
    </location>
</feature>
<dbReference type="Proteomes" id="UP001298753">
    <property type="component" value="Unassembled WGS sequence"/>
</dbReference>
<accession>A0AAW4VUV9</accession>
<reference evidence="3 4" key="1">
    <citation type="submission" date="2021-10" db="EMBL/GenBank/DDBJ databases">
        <title>Anaerobic single-cell dispensing facilitates the cultivation of human gut bacteria.</title>
        <authorList>
            <person name="Afrizal A."/>
        </authorList>
    </citation>
    <scope>NUCLEOTIDE SEQUENCE [LARGE SCALE GENOMIC DNA]</scope>
    <source>
        <strain evidence="3 4">CLA-AA-H270</strain>
    </source>
</reference>
<dbReference type="RefSeq" id="WP_227600566.1">
    <property type="nucleotide sequence ID" value="NZ_JAJEPX010000014.1"/>
</dbReference>
<keyword evidence="4" id="KW-1185">Reference proteome</keyword>
<proteinExistence type="predicted"/>
<comment type="caution">
    <text evidence="3">The sequence shown here is derived from an EMBL/GenBank/DDBJ whole genome shotgun (WGS) entry which is preliminary data.</text>
</comment>
<name>A0AAW4VUV9_9FIRM</name>
<evidence type="ECO:0000256" key="1">
    <source>
        <dbReference type="SAM" id="MobiDB-lite"/>
    </source>
</evidence>
<gene>
    <name evidence="3" type="ORF">LKD22_06165</name>
</gene>
<feature type="compositionally biased region" description="Polar residues" evidence="1">
    <location>
        <begin position="1"/>
        <end position="13"/>
    </location>
</feature>